<gene>
    <name evidence="2" type="ORF">EDB92DRAFT_563805</name>
</gene>
<proteinExistence type="predicted"/>
<evidence type="ECO:0000313" key="2">
    <source>
        <dbReference type="EMBL" id="KAH8992385.1"/>
    </source>
</evidence>
<reference evidence="2" key="1">
    <citation type="submission" date="2022-01" db="EMBL/GenBank/DDBJ databases">
        <title>Comparative genomics reveals a dynamic genome evolution in the ectomycorrhizal milk-cap (Lactarius) mushrooms.</title>
        <authorList>
            <consortium name="DOE Joint Genome Institute"/>
            <person name="Lebreton A."/>
            <person name="Tang N."/>
            <person name="Kuo A."/>
            <person name="LaButti K."/>
            <person name="Drula E."/>
            <person name="Barry K."/>
            <person name="Clum A."/>
            <person name="Lipzen A."/>
            <person name="Mousain D."/>
            <person name="Ng V."/>
            <person name="Wang R."/>
            <person name="Wang X."/>
            <person name="Dai Y."/>
            <person name="Henrissat B."/>
            <person name="Grigoriev I.V."/>
            <person name="Guerin-Laguette A."/>
            <person name="Yu F."/>
            <person name="Martin F.M."/>
        </authorList>
    </citation>
    <scope>NUCLEOTIDE SEQUENCE</scope>
    <source>
        <strain evidence="2">QP</strain>
    </source>
</reference>
<keyword evidence="3" id="KW-1185">Reference proteome</keyword>
<name>A0AAD4LM71_9AGAM</name>
<dbReference type="Proteomes" id="UP001201163">
    <property type="component" value="Unassembled WGS sequence"/>
</dbReference>
<keyword evidence="1" id="KW-0732">Signal</keyword>
<sequence>MQLVFFFFWLTVSLRACKRQLTPSVHANYPYELIDPPPWFQKPGRGYAREPLPIQSDVLKPTFKEPVRGATLSRIHRRSVVCRNLNFPPLHPCTFCFVKFEPGSHHWQHVEPFTSFYILNLEAVSPTDLHVYGSVMI</sequence>
<feature type="signal peptide" evidence="1">
    <location>
        <begin position="1"/>
        <end position="16"/>
    </location>
</feature>
<evidence type="ECO:0000313" key="3">
    <source>
        <dbReference type="Proteomes" id="UP001201163"/>
    </source>
</evidence>
<comment type="caution">
    <text evidence="2">The sequence shown here is derived from an EMBL/GenBank/DDBJ whole genome shotgun (WGS) entry which is preliminary data.</text>
</comment>
<protein>
    <recommendedName>
        <fullName evidence="4">Secreted protein</fullName>
    </recommendedName>
</protein>
<evidence type="ECO:0000256" key="1">
    <source>
        <dbReference type="SAM" id="SignalP"/>
    </source>
</evidence>
<evidence type="ECO:0008006" key="4">
    <source>
        <dbReference type="Google" id="ProtNLM"/>
    </source>
</evidence>
<dbReference type="AlphaFoldDB" id="A0AAD4LM71"/>
<feature type="chain" id="PRO_5042275005" description="Secreted protein" evidence="1">
    <location>
        <begin position="17"/>
        <end position="137"/>
    </location>
</feature>
<accession>A0AAD4LM71</accession>
<dbReference type="EMBL" id="JAKELL010000022">
    <property type="protein sequence ID" value="KAH8992385.1"/>
    <property type="molecule type" value="Genomic_DNA"/>
</dbReference>
<organism evidence="2 3">
    <name type="scientific">Lactarius akahatsu</name>
    <dbReference type="NCBI Taxonomy" id="416441"/>
    <lineage>
        <taxon>Eukaryota</taxon>
        <taxon>Fungi</taxon>
        <taxon>Dikarya</taxon>
        <taxon>Basidiomycota</taxon>
        <taxon>Agaricomycotina</taxon>
        <taxon>Agaricomycetes</taxon>
        <taxon>Russulales</taxon>
        <taxon>Russulaceae</taxon>
        <taxon>Lactarius</taxon>
    </lineage>
</organism>